<dbReference type="InterPro" id="IPR016024">
    <property type="entry name" value="ARM-type_fold"/>
</dbReference>
<feature type="region of interest" description="Disordered" evidence="3">
    <location>
        <begin position="675"/>
        <end position="711"/>
    </location>
</feature>
<dbReference type="AlphaFoldDB" id="Q9LT65"/>
<reference key="2">
    <citation type="journal article" date="2000" name="Nature">
        <title>Sequence and analysis of chromosome 3 of the plant Arabidopsis thaliana.</title>
        <authorList>
            <consortium name="European Union Chromosome 3 Arabidopsis Sequencing Consortium"/>
            <consortium name="Institute for Genomic Research"/>
            <consortium name="Kazusa DNA Research Institute"/>
            <person name="Salanoubat M."/>
            <person name="Lemcke K."/>
            <person name="Rieger M."/>
            <person name="Ansorge W."/>
            <person name="Unseld M."/>
            <person name="Fartmann B."/>
            <person name="Valle G."/>
            <person name="Blocker H."/>
            <person name="Perez-Alonso M."/>
            <person name="Obermaier B."/>
            <person name="Delseny M."/>
            <person name="Boutry M."/>
            <person name="Grivell L.A."/>
            <person name="Mache R."/>
            <person name="Puigdomenech P."/>
            <person name="De Simone V."/>
            <person name="Choisne N."/>
            <person name="Artiguenave F."/>
            <person name="Robert C."/>
            <person name="Brottier P."/>
            <person name="Wincker P."/>
            <person name="Cattolico L."/>
            <person name="Weissenbach J."/>
            <person name="Saurin W."/>
            <person name="Quetier F."/>
            <person name="Schafer M."/>
            <person name="Muller-Auer S."/>
            <person name="Gabel C."/>
            <person name="Fuchs M."/>
            <person name="Benes V."/>
            <person name="Wurmbach E."/>
            <person name="Drzonek H."/>
            <person name="Erfle H."/>
            <person name="Jordan N."/>
            <person name="Bangert S."/>
            <person name="Wiedelmann R."/>
            <person name="Kranz H."/>
            <person name="Voss H."/>
            <person name="Holland R."/>
            <person name="Brandt P."/>
            <person name="Nyakatura G."/>
            <person name="Vezzi A."/>
            <person name="D'Angelo M."/>
            <person name="Pallavicini A."/>
            <person name="Toppo S."/>
            <person name="Simionati B."/>
            <person name="Conrad A."/>
            <person name="Hornischer K."/>
            <person name="Kauer G."/>
            <person name="Lohnert T.H."/>
            <person name="Nordsiek G."/>
            <person name="Reichelt J."/>
            <person name="Scharfe M."/>
            <person name="Schon O."/>
            <person name="Bargues M."/>
            <person name="Terol J."/>
            <person name="Climent J."/>
            <person name="Navarro P."/>
            <person name="Collado C."/>
            <person name="Perez-Perez A."/>
            <person name="Ottenwalder B."/>
            <person name="Duchemin D."/>
            <person name="Cooke R."/>
            <person name="Laudie M."/>
            <person name="Berger-Llauro C."/>
            <person name="Purnelle B."/>
            <person name="Masuy D."/>
            <person name="de Haan M."/>
            <person name="Maarse A.C."/>
            <person name="Alcaraz J.P."/>
            <person name="Cottet A."/>
            <person name="Casacuberta E."/>
            <person name="Monfort A."/>
            <person name="Argiriou A."/>
            <person name="flores M."/>
            <person name="Liguori R."/>
            <person name="Vitale D."/>
            <person name="Mannhaupt G."/>
            <person name="Haase D."/>
            <person name="Schoof H."/>
            <person name="Rudd S."/>
            <person name="Zaccaria P."/>
            <person name="Mewes H.W."/>
            <person name="Mayer K.F."/>
            <person name="Kaul S."/>
            <person name="Town C.D."/>
            <person name="Koo H.L."/>
            <person name="Tallon L.J."/>
            <person name="Jenkins J."/>
            <person name="Rooney T."/>
            <person name="Rizzo M."/>
            <person name="Walts A."/>
            <person name="Utterback T."/>
            <person name="Fujii C.Y."/>
            <person name="Shea T.P."/>
            <person name="Creasy T.H."/>
            <person name="Haas B."/>
            <person name="Maiti R."/>
            <person name="Wu D."/>
            <person name="Peterson J."/>
            <person name="Van Aken S."/>
            <person name="Pai G."/>
            <person name="Militscher J."/>
            <person name="Sellers P."/>
            <person name="Gill J.E."/>
            <person name="Feldblyum T.V."/>
            <person name="Preuss D."/>
            <person name="Lin X."/>
            <person name="Nierman W.C."/>
            <person name="Salzberg S.L."/>
            <person name="White O."/>
            <person name="Venter J.C."/>
            <person name="Fraser C.M."/>
            <person name="Kaneko T."/>
            <person name="Nakamura Y."/>
            <person name="Sato S."/>
            <person name="Kato T."/>
            <person name="Asamizu E."/>
            <person name="Sasamoto S."/>
            <person name="Kimura T."/>
            <person name="Idesawa K."/>
            <person name="Kawashima K."/>
            <person name="Kishida Y."/>
            <person name="Kiyokawa C."/>
            <person name="Kohara M."/>
            <person name="Matsumoto M."/>
            <person name="Matsuno A."/>
            <person name="Muraki A."/>
            <person name="Nakayama S."/>
            <person name="Nakazaki N."/>
            <person name="Shinpo S."/>
            <person name="Takeuchi C."/>
            <person name="Wada T."/>
            <person name="Watanabe A."/>
            <person name="Yamada M."/>
            <person name="Yasuda M."/>
            <person name="Tabata S."/>
        </authorList>
    </citation>
    <scope>NUCLEOTIDE SEQUENCE [LARGE SCALE GENOMIC DNA]</scope>
    <source>
        <strain>cv. Columbia</strain>
    </source>
</reference>
<evidence type="ECO:0000256" key="4">
    <source>
        <dbReference type="SAM" id="Phobius"/>
    </source>
</evidence>
<evidence type="ECO:0000256" key="1">
    <source>
        <dbReference type="ARBA" id="ARBA00009515"/>
    </source>
</evidence>
<dbReference type="EMBL" id="AB025624">
    <property type="protein sequence ID" value="BAB02477.1"/>
    <property type="molecule type" value="Genomic_DNA"/>
</dbReference>
<proteinExistence type="inferred from homology"/>
<dbReference type="Gene3D" id="3.90.70.10">
    <property type="entry name" value="Cysteine proteinases"/>
    <property type="match status" value="1"/>
</dbReference>
<reference evidence="5" key="1">
    <citation type="journal article" date="2000" name="DNA Res.">
        <title>Structural analysis of Arabidopsis thaliana chromosome 3. I. Sequence features of the regions of 4,504,864 bp covered by sixty P1 and TAC clones.</title>
        <authorList>
            <person name="Sato S."/>
            <person name="Nakamura Y."/>
            <person name="Kaneko T."/>
            <person name="Katoh T."/>
            <person name="Asamizu E."/>
            <person name="Tabata S."/>
        </authorList>
    </citation>
    <scope>NUCLEOTIDE SEQUENCE [LARGE SCALE GENOMIC DNA]</scope>
</reference>
<dbReference type="EMBL" id="AP002065">
    <property type="protein sequence ID" value="BAB02477.1"/>
    <property type="status" value="JOINED"/>
    <property type="molecule type" value="Genomic_DNA"/>
</dbReference>
<feature type="transmembrane region" description="Helical" evidence="4">
    <location>
        <begin position="955"/>
        <end position="975"/>
    </location>
</feature>
<keyword evidence="4" id="KW-0472">Membrane</keyword>
<sequence length="976" mass="111893">MEKLKDFEKRLRESTEKSQNLKDYLGIIEFSKTSIETKELGADLIPRYFQFYTSHSNQAFDAYKDIIEAVDVNVRVQAIRKLPLFCKDAPELVSKIIDVLVQCLAIDQQEQHEAVHETFMSLFQQDTLSDLINKLPEPRKLDLLEALAEISPHTTTLIASEMLPPIFELLKKYMPARNTVEKSDSRYVECLLYVFHHMAHKVPEATNSLCGYKVVPTQPSDRIGDDFSKLYKESTERLINLEDLIKASVEQLVQEMSDHDKAYLLFDSMSGDDKAILYMKRQDTKTELRTCINILAMTEVLHAEVPSFIGDTNVVKLSWKEATKPLAYTRALLVLYTDLMYGIPPDIDAFHNFMDKLSEDLLNKLDMEGMCELEDDQVQALVGSSGLKQAQDTLPESRIFLHENPKVPCLFWRIRESTLLKLVTSKSWKKFLGFIRDQLFHLICWAYAASDLVSATRIMRNWEVEYIPLCPWYLCSFCRPEYLGEDENPEKEDDENPEKGHYCYGNDIEDCLLYIKQHGIPREICKKFDCKDWQPPNADDPHMHTTKLKSVRKIESMEEALLLLPHFPIGADLVVFKELWTVGEEIYYGPGTNSRGFRSYHAVIVSSIEIYKGEVVAICKMSNGTKVCDEGYVRVSLATTYMVVGASPKKKEHVRATSKPMHLLSEFIIIDIDENEKEKEREREKETESEEENPEDNQKGNPEHNPKEKSEEMQYPDFGASKFHNSLNEHIMPDSDKSLGNVSGEEIKMVTEGLTSLSKFGEKGPQERMHEPVEIVERGKRPANEAGNDVGTKKARTESSGSLTCHGTKKRETKQQYQDIDMQMGLISRPIKNIMHNEAQITPFLRSLCLLSDLARLSLLFFFFFSTHPPSFFSILAGHFAGEGKRNLENSILSLAIPKSNLVIAKITLSRFFFSCAHRKPYQGSICVFCLMFLFKISVKHVSSLGTRRSNRRNIYQAPIFLLWVFLLCLLILILI</sequence>
<feature type="compositionally biased region" description="Basic and acidic residues" evidence="3">
    <location>
        <begin position="696"/>
        <end position="711"/>
    </location>
</feature>
<dbReference type="CDD" id="cd02619">
    <property type="entry name" value="Peptidase_C1"/>
    <property type="match status" value="1"/>
</dbReference>
<dbReference type="InterPro" id="IPR038765">
    <property type="entry name" value="Papain-like_cys_pep_sf"/>
</dbReference>
<evidence type="ECO:0000256" key="2">
    <source>
        <dbReference type="ARBA" id="ARBA00022703"/>
    </source>
</evidence>
<accession>Q9LT65</accession>
<comment type="similarity">
    <text evidence="1">Belongs to the API5 family.</text>
</comment>
<keyword evidence="4" id="KW-0812">Transmembrane</keyword>
<keyword evidence="4" id="KW-1133">Transmembrane helix</keyword>
<protein>
    <submittedName>
        <fullName evidence="5">Uncharacterized protein</fullName>
    </submittedName>
</protein>
<dbReference type="Pfam" id="PF05918">
    <property type="entry name" value="API5"/>
    <property type="match status" value="2"/>
</dbReference>
<dbReference type="PANTHER" id="PTHR12758:SF19">
    <property type="entry name" value="APOPTOSIS INHIBITOR 5"/>
    <property type="match status" value="1"/>
</dbReference>
<dbReference type="SUPFAM" id="SSF54001">
    <property type="entry name" value="Cysteine proteinases"/>
    <property type="match status" value="1"/>
</dbReference>
<dbReference type="ExpressionAtlas" id="Q9LT65">
    <property type="expression patterns" value="baseline and differential"/>
</dbReference>
<feature type="region of interest" description="Disordered" evidence="3">
    <location>
        <begin position="779"/>
        <end position="815"/>
    </location>
</feature>
<dbReference type="PANTHER" id="PTHR12758">
    <property type="entry name" value="APOPTOSIS INHIBITOR 5-RELATED"/>
    <property type="match status" value="1"/>
</dbReference>
<feature type="compositionally biased region" description="Basic and acidic residues" evidence="3">
    <location>
        <begin position="676"/>
        <end position="686"/>
    </location>
</feature>
<evidence type="ECO:0000313" key="5">
    <source>
        <dbReference type="EMBL" id="BAB02477.1"/>
    </source>
</evidence>
<dbReference type="SUPFAM" id="SSF48371">
    <property type="entry name" value="ARM repeat"/>
    <property type="match status" value="1"/>
</dbReference>
<name>Q9LT65_ARATH</name>
<keyword evidence="2" id="KW-0053">Apoptosis</keyword>
<organism evidence="5">
    <name type="scientific">Arabidopsis thaliana</name>
    <name type="common">Mouse-ear cress</name>
    <dbReference type="NCBI Taxonomy" id="3702"/>
    <lineage>
        <taxon>Eukaryota</taxon>
        <taxon>Viridiplantae</taxon>
        <taxon>Streptophyta</taxon>
        <taxon>Embryophyta</taxon>
        <taxon>Tracheophyta</taxon>
        <taxon>Spermatophyta</taxon>
        <taxon>Magnoliopsida</taxon>
        <taxon>eudicotyledons</taxon>
        <taxon>Gunneridae</taxon>
        <taxon>Pentapetalae</taxon>
        <taxon>rosids</taxon>
        <taxon>malvids</taxon>
        <taxon>Brassicales</taxon>
        <taxon>Brassicaceae</taxon>
        <taxon>Camelineae</taxon>
        <taxon>Arabidopsis</taxon>
    </lineage>
</organism>
<dbReference type="InterPro" id="IPR008383">
    <property type="entry name" value="API5"/>
</dbReference>
<evidence type="ECO:0000256" key="3">
    <source>
        <dbReference type="SAM" id="MobiDB-lite"/>
    </source>
</evidence>